<protein>
    <submittedName>
        <fullName evidence="1">Uncharacterized protein</fullName>
    </submittedName>
</protein>
<dbReference type="AlphaFoldDB" id="A0A0V1E580"/>
<reference evidence="1 2" key="1">
    <citation type="submission" date="2015-01" db="EMBL/GenBank/DDBJ databases">
        <title>Evolution of Trichinella species and genotypes.</title>
        <authorList>
            <person name="Korhonen P.K."/>
            <person name="Edoardo P."/>
            <person name="Giuseppe L.R."/>
            <person name="Gasser R.B."/>
        </authorList>
    </citation>
    <scope>NUCLEOTIDE SEQUENCE [LARGE SCALE GENOMIC DNA]</scope>
    <source>
        <strain evidence="1">ISS13</strain>
    </source>
</reference>
<name>A0A0V1E580_TRIPS</name>
<proteinExistence type="predicted"/>
<dbReference type="Proteomes" id="UP000054632">
    <property type="component" value="Unassembled WGS sequence"/>
</dbReference>
<evidence type="ECO:0000313" key="1">
    <source>
        <dbReference type="EMBL" id="KRY68959.1"/>
    </source>
</evidence>
<evidence type="ECO:0000313" key="2">
    <source>
        <dbReference type="Proteomes" id="UP000054632"/>
    </source>
</evidence>
<sequence length="64" mass="7647">MFILLIKKIIINISRSNVHLEWAAVLIHLQRYAFITRLVDWEHLTAIDVILPSIRRRLMIIINE</sequence>
<gene>
    <name evidence="1" type="ORF">T4A_4234</name>
</gene>
<dbReference type="EMBL" id="JYDR01000100">
    <property type="protein sequence ID" value="KRY68959.1"/>
    <property type="molecule type" value="Genomic_DNA"/>
</dbReference>
<organism evidence="1 2">
    <name type="scientific">Trichinella pseudospiralis</name>
    <name type="common">Parasitic roundworm</name>
    <dbReference type="NCBI Taxonomy" id="6337"/>
    <lineage>
        <taxon>Eukaryota</taxon>
        <taxon>Metazoa</taxon>
        <taxon>Ecdysozoa</taxon>
        <taxon>Nematoda</taxon>
        <taxon>Enoplea</taxon>
        <taxon>Dorylaimia</taxon>
        <taxon>Trichinellida</taxon>
        <taxon>Trichinellidae</taxon>
        <taxon>Trichinella</taxon>
    </lineage>
</organism>
<accession>A0A0V1E580</accession>
<comment type="caution">
    <text evidence="1">The sequence shown here is derived from an EMBL/GenBank/DDBJ whole genome shotgun (WGS) entry which is preliminary data.</text>
</comment>